<dbReference type="CDD" id="cd01899">
    <property type="entry name" value="Ygr210"/>
    <property type="match status" value="1"/>
</dbReference>
<keyword evidence="1" id="KW-0547">Nucleotide-binding</keyword>
<comment type="caution">
    <text evidence="5">The sequence shown here is derived from an EMBL/GenBank/DDBJ whole genome shotgun (WGS) entry which is preliminary data.</text>
</comment>
<sequence length="440" mass="48784">MVKEILLACVGKPSAGKSSFLNAVSDATAKVGNYPFTTIKPNYGVSYVPVECPCKKYGKESQCKPRYGRCVEGTRFVPIQMMDVAGLVPGASSGLGLGNIFLDDLRHANALVHVVDVSGTTDQNGKETAGYDPINDINWLRLEIHSWITNNLLKRWTSIVRRHVATKNNIVDTLQTQFSGYGSVASVVQKAMDKSGIKTPLETWDEETVKKVVDHFMDVRFPTIVALNKIDMPDSDKNITKIMRKYDQNKLVLTSALAENFLRKVRKQNYIKYIDGTDIVETKEDLPDSDLKPMDDKLKNRVEKVQDLVLFRYGSTGVQEVLGKAIELLGVTPVYPVKNVTTFGSPNSSKPGAFRDCILVWPGTTVREFAKILHAEIDKYYLYAETVGNIRLSEEAVICHSNNVICYKTAMAITSKISLGNDASSSNTPDNNNNSKKGKK</sequence>
<keyword evidence="2" id="KW-0342">GTP-binding</keyword>
<dbReference type="FunFam" id="1.10.8.470:FF:000001">
    <property type="entry name" value="GTP-binding protein homolog"/>
    <property type="match status" value="1"/>
</dbReference>
<proteinExistence type="predicted"/>
<dbReference type="Gene3D" id="3.10.20.30">
    <property type="match status" value="1"/>
</dbReference>
<dbReference type="SUPFAM" id="SSF52540">
    <property type="entry name" value="P-loop containing nucleoside triphosphate hydrolases"/>
    <property type="match status" value="1"/>
</dbReference>
<gene>
    <name evidence="5" type="ORF">BDA99DRAFT_508488</name>
</gene>
<dbReference type="PANTHER" id="PTHR23305:SF1">
    <property type="entry name" value="OBG-TYPE G DOMAIN-CONTAINING PROTEIN"/>
    <property type="match status" value="1"/>
</dbReference>
<dbReference type="GO" id="GO:0016887">
    <property type="term" value="F:ATP hydrolysis activity"/>
    <property type="evidence" value="ECO:0007669"/>
    <property type="project" value="TreeGrafter"/>
</dbReference>
<protein>
    <submittedName>
        <fullName evidence="5">P-loop containing nucleoside triphosphate hydrolase protein</fullName>
    </submittedName>
</protein>
<dbReference type="PRINTS" id="PR00326">
    <property type="entry name" value="GTP1OBG"/>
</dbReference>
<dbReference type="EMBL" id="JAIXMP010000012">
    <property type="protein sequence ID" value="KAI9264129.1"/>
    <property type="molecule type" value="Genomic_DNA"/>
</dbReference>
<dbReference type="InterPro" id="IPR031167">
    <property type="entry name" value="G_OBG"/>
</dbReference>
<evidence type="ECO:0000256" key="3">
    <source>
        <dbReference type="SAM" id="MobiDB-lite"/>
    </source>
</evidence>
<organism evidence="5 6">
    <name type="scientific">Phascolomyces articulosus</name>
    <dbReference type="NCBI Taxonomy" id="60185"/>
    <lineage>
        <taxon>Eukaryota</taxon>
        <taxon>Fungi</taxon>
        <taxon>Fungi incertae sedis</taxon>
        <taxon>Mucoromycota</taxon>
        <taxon>Mucoromycotina</taxon>
        <taxon>Mucoromycetes</taxon>
        <taxon>Mucorales</taxon>
        <taxon>Lichtheimiaceae</taxon>
        <taxon>Phascolomyces</taxon>
    </lineage>
</organism>
<dbReference type="SUPFAM" id="SSF81271">
    <property type="entry name" value="TGS-like"/>
    <property type="match status" value="1"/>
</dbReference>
<dbReference type="InterPro" id="IPR006073">
    <property type="entry name" value="GTP-bd"/>
</dbReference>
<evidence type="ECO:0000259" key="4">
    <source>
        <dbReference type="PROSITE" id="PS51710"/>
    </source>
</evidence>
<dbReference type="Pfam" id="PF08438">
    <property type="entry name" value="YGR210-like_G4"/>
    <property type="match status" value="1"/>
</dbReference>
<dbReference type="GO" id="GO:0005525">
    <property type="term" value="F:GTP binding"/>
    <property type="evidence" value="ECO:0007669"/>
    <property type="project" value="UniProtKB-KW"/>
</dbReference>
<evidence type="ECO:0000313" key="6">
    <source>
        <dbReference type="Proteomes" id="UP001209540"/>
    </source>
</evidence>
<evidence type="ECO:0000256" key="1">
    <source>
        <dbReference type="ARBA" id="ARBA00022741"/>
    </source>
</evidence>
<accession>A0AAD5PEI5</accession>
<dbReference type="InterPro" id="IPR013646">
    <property type="entry name" value="YGR210-like_G4"/>
</dbReference>
<dbReference type="InterPro" id="IPR012675">
    <property type="entry name" value="Beta-grasp_dom_sf"/>
</dbReference>
<dbReference type="Gene3D" id="3.40.50.300">
    <property type="entry name" value="P-loop containing nucleotide triphosphate hydrolases"/>
    <property type="match status" value="1"/>
</dbReference>
<dbReference type="AlphaFoldDB" id="A0AAD5PEI5"/>
<dbReference type="InterPro" id="IPR012676">
    <property type="entry name" value="TGS-like"/>
</dbReference>
<reference evidence="5" key="2">
    <citation type="submission" date="2023-02" db="EMBL/GenBank/DDBJ databases">
        <authorList>
            <consortium name="DOE Joint Genome Institute"/>
            <person name="Mondo S.J."/>
            <person name="Chang Y."/>
            <person name="Wang Y."/>
            <person name="Ahrendt S."/>
            <person name="Andreopoulos W."/>
            <person name="Barry K."/>
            <person name="Beard J."/>
            <person name="Benny G.L."/>
            <person name="Blankenship S."/>
            <person name="Bonito G."/>
            <person name="Cuomo C."/>
            <person name="Desiro A."/>
            <person name="Gervers K.A."/>
            <person name="Hundley H."/>
            <person name="Kuo A."/>
            <person name="LaButti K."/>
            <person name="Lang B.F."/>
            <person name="Lipzen A."/>
            <person name="O'Donnell K."/>
            <person name="Pangilinan J."/>
            <person name="Reynolds N."/>
            <person name="Sandor L."/>
            <person name="Smith M.W."/>
            <person name="Tsang A."/>
            <person name="Grigoriev I.V."/>
            <person name="Stajich J.E."/>
            <person name="Spatafora J.W."/>
        </authorList>
    </citation>
    <scope>NUCLEOTIDE SEQUENCE</scope>
    <source>
        <strain evidence="5">RSA 2281</strain>
    </source>
</reference>
<dbReference type="Pfam" id="PF01926">
    <property type="entry name" value="MMR_HSR1"/>
    <property type="match status" value="1"/>
</dbReference>
<dbReference type="CDD" id="cd04938">
    <property type="entry name" value="TGS_Obg"/>
    <property type="match status" value="1"/>
</dbReference>
<keyword evidence="5" id="KW-0378">Hydrolase</keyword>
<feature type="domain" description="OBG-type G" evidence="4">
    <location>
        <begin position="5"/>
        <end position="274"/>
    </location>
</feature>
<name>A0AAD5PEI5_9FUNG</name>
<feature type="region of interest" description="Disordered" evidence="3">
    <location>
        <begin position="421"/>
        <end position="440"/>
    </location>
</feature>
<dbReference type="Proteomes" id="UP001209540">
    <property type="component" value="Unassembled WGS sequence"/>
</dbReference>
<reference evidence="5" key="1">
    <citation type="journal article" date="2022" name="IScience">
        <title>Evolution of zygomycete secretomes and the origins of terrestrial fungal ecologies.</title>
        <authorList>
            <person name="Chang Y."/>
            <person name="Wang Y."/>
            <person name="Mondo S."/>
            <person name="Ahrendt S."/>
            <person name="Andreopoulos W."/>
            <person name="Barry K."/>
            <person name="Beard J."/>
            <person name="Benny G.L."/>
            <person name="Blankenship S."/>
            <person name="Bonito G."/>
            <person name="Cuomo C."/>
            <person name="Desiro A."/>
            <person name="Gervers K.A."/>
            <person name="Hundley H."/>
            <person name="Kuo A."/>
            <person name="LaButti K."/>
            <person name="Lang B.F."/>
            <person name="Lipzen A."/>
            <person name="O'Donnell K."/>
            <person name="Pangilinan J."/>
            <person name="Reynolds N."/>
            <person name="Sandor L."/>
            <person name="Smith M.E."/>
            <person name="Tsang A."/>
            <person name="Grigoriev I.V."/>
            <person name="Stajich J.E."/>
            <person name="Spatafora J.W."/>
        </authorList>
    </citation>
    <scope>NUCLEOTIDE SEQUENCE</scope>
    <source>
        <strain evidence="5">RSA 2281</strain>
    </source>
</reference>
<evidence type="ECO:0000256" key="2">
    <source>
        <dbReference type="ARBA" id="ARBA00023134"/>
    </source>
</evidence>
<dbReference type="Gene3D" id="1.10.8.470">
    <property type="match status" value="1"/>
</dbReference>
<dbReference type="PROSITE" id="PS51710">
    <property type="entry name" value="G_OBG"/>
    <property type="match status" value="1"/>
</dbReference>
<dbReference type="InterPro" id="IPR027417">
    <property type="entry name" value="P-loop_NTPase"/>
</dbReference>
<keyword evidence="6" id="KW-1185">Reference proteome</keyword>
<dbReference type="PANTHER" id="PTHR23305">
    <property type="entry name" value="OBG GTPASE FAMILY"/>
    <property type="match status" value="1"/>
</dbReference>
<evidence type="ECO:0000313" key="5">
    <source>
        <dbReference type="EMBL" id="KAI9264129.1"/>
    </source>
</evidence>
<dbReference type="GO" id="GO:0005737">
    <property type="term" value="C:cytoplasm"/>
    <property type="evidence" value="ECO:0007669"/>
    <property type="project" value="TreeGrafter"/>
</dbReference>